<accession>L1LFC1</accession>
<protein>
    <submittedName>
        <fullName evidence="1">Uncharacterized protein</fullName>
    </submittedName>
</protein>
<keyword evidence="2" id="KW-1185">Reference proteome</keyword>
<dbReference type="EMBL" id="ACOU01000002">
    <property type="protein sequence ID" value="EKX73974.1"/>
    <property type="molecule type" value="Genomic_DNA"/>
</dbReference>
<name>L1LFC1_THEEQ</name>
<proteinExistence type="predicted"/>
<dbReference type="eggNOG" id="ENOG502TN0G">
    <property type="taxonomic scope" value="Eukaryota"/>
</dbReference>
<dbReference type="AlphaFoldDB" id="L1LFC1"/>
<dbReference type="Proteomes" id="UP000031512">
    <property type="component" value="Unassembled WGS sequence"/>
</dbReference>
<dbReference type="KEGG" id="beq:BEWA_040120"/>
<evidence type="ECO:0000313" key="1">
    <source>
        <dbReference type="EMBL" id="EKX73974.1"/>
    </source>
</evidence>
<dbReference type="GeneID" id="15807422"/>
<organism evidence="1 2">
    <name type="scientific">Theileria equi strain WA</name>
    <dbReference type="NCBI Taxonomy" id="1537102"/>
    <lineage>
        <taxon>Eukaryota</taxon>
        <taxon>Sar</taxon>
        <taxon>Alveolata</taxon>
        <taxon>Apicomplexa</taxon>
        <taxon>Aconoidasida</taxon>
        <taxon>Piroplasmida</taxon>
        <taxon>Theileriidae</taxon>
        <taxon>Theileria</taxon>
    </lineage>
</organism>
<comment type="caution">
    <text evidence="1">The sequence shown here is derived from an EMBL/GenBank/DDBJ whole genome shotgun (WGS) entry which is preliminary data.</text>
</comment>
<dbReference type="VEuPathDB" id="PiroplasmaDB:BEWA_040120"/>
<gene>
    <name evidence="1" type="ORF">BEWA_040120</name>
</gene>
<dbReference type="RefSeq" id="XP_004833426.1">
    <property type="nucleotide sequence ID" value="XM_004833369.1"/>
</dbReference>
<dbReference type="STRING" id="1537102.L1LFC1"/>
<reference evidence="1 2" key="1">
    <citation type="journal article" date="2012" name="BMC Genomics">
        <title>Comparative genomic analysis and phylogenetic position of Theileria equi.</title>
        <authorList>
            <person name="Kappmeyer L.S."/>
            <person name="Thiagarajan M."/>
            <person name="Herndon D.R."/>
            <person name="Ramsay J.D."/>
            <person name="Caler E."/>
            <person name="Djikeng A."/>
            <person name="Gillespie J.J."/>
            <person name="Lau A.O."/>
            <person name="Roalson E.H."/>
            <person name="Silva J.C."/>
            <person name="Silva M.G."/>
            <person name="Suarez C.E."/>
            <person name="Ueti M.W."/>
            <person name="Nene V.M."/>
            <person name="Mealey R.H."/>
            <person name="Knowles D.P."/>
            <person name="Brayton K.A."/>
        </authorList>
    </citation>
    <scope>NUCLEOTIDE SEQUENCE [LARGE SCALE GENOMIC DNA]</scope>
    <source>
        <strain evidence="1 2">WA</strain>
    </source>
</reference>
<sequence length="547" mass="61352">MTSGNEPTRKELELLNCEINDVVQIDVIKTDQDNDGKYCHEEDLKHYENDQKKVKVEKVKDSGQLGNYVAYEHTPNPSGKFNISGFFKGYRHKIELKGLSLPIKDANRLVVYFCKGEVTNTTATNPLLIYVPDTSGKNRWFKKPESNIASIFPIWKEVNGFNERKESDYDEILKVLDTLNSSCKPPSVVIDIYQRKEPKEPTTYESSSTVEVKPISNPQVKGFAEYVHTIRGRASNYFSVKEFQYKSEKITEGLKGPVDKITGISVFYWTALETPLKKDNSIPLLVIVATKAPGRSEKITCYDNIGTDTYNTNWKPDKTLPPTKKALESKLKHLNCKLNNAVIIDVSQKRSPGNYDVCNDHYGGEKMQVKKDKISDRLGSYEVYTHKLKNPPGGKKFHVVSFKNGAHIITFNGLGTPDIPILDVSEVRVYFCPGDPEKPLLLYYKTGNIHNWYKNDNTAIKAGKWVYTGGLSNTDDATQYEKIRGVLNSLQSSCNPDTGGNTSSLVDPVSGGVLAGYIIPSVFGGSAATFFGGWKLYKNFKGDPWVR</sequence>
<evidence type="ECO:0000313" key="2">
    <source>
        <dbReference type="Proteomes" id="UP000031512"/>
    </source>
</evidence>